<dbReference type="AlphaFoldDB" id="C3PG66"/>
<name>C3PG66_CORA7</name>
<gene>
    <name evidence="1" type="ordered locus">cauri_1227</name>
</gene>
<sequence length="265" mass="29609">MVKPHRAAAGEEETMSTAATLDSVIEPLLTGLVSKRPEVRVDWAYTELKEGIESGQWDSHLGQIRERLTGYLRTDKVWTKALSAQLLNVLAEAGHFHYEDYLTFRAWYVTEEDTRGIVKDIGPIMAVGYGADYVETCVRKGLIPPVEAAAIISCRLRAPGGVWHDDEGVRLARAACTTIAKSTSPHILEIWIERLSDTVLAEGVRNGNRAVVENFTHFLKTTGNLIRSEPEKWGIDDERAQLTLPLIAELEEQLRNASDYREVVP</sequence>
<evidence type="ECO:0008006" key="3">
    <source>
        <dbReference type="Google" id="ProtNLM"/>
    </source>
</evidence>
<proteinExistence type="predicted"/>
<evidence type="ECO:0000313" key="1">
    <source>
        <dbReference type="EMBL" id="ACP32820.1"/>
    </source>
</evidence>
<evidence type="ECO:0000313" key="2">
    <source>
        <dbReference type="Proteomes" id="UP000002077"/>
    </source>
</evidence>
<dbReference type="EMBL" id="CP001601">
    <property type="protein sequence ID" value="ACP32820.1"/>
    <property type="molecule type" value="Genomic_DNA"/>
</dbReference>
<protein>
    <recommendedName>
        <fullName evidence="3">DUF2785 domain-containing protein</fullName>
    </recommendedName>
</protein>
<reference evidence="1 2" key="1">
    <citation type="journal article" date="2010" name="BMC Genomics">
        <title>Complete genome sequence and lifestyle of black-pigmented Corynebacterium aurimucosum ATCC 700975 (formerly C. nigricans CN-1) isolated from a vaginal swab of a woman with spontaneous abortion.</title>
        <authorList>
            <person name="Trost E."/>
            <person name="Gotker S."/>
            <person name="Schneider J."/>
            <person name="Schneiker-Bekel S."/>
            <person name="Szczepanowski R."/>
            <person name="Tilker A."/>
            <person name="Viehoever P."/>
            <person name="Arnold W."/>
            <person name="Bekel T."/>
            <person name="Blom J."/>
            <person name="Gartemann K.H."/>
            <person name="Linke B."/>
            <person name="Goesmann A."/>
            <person name="Puhler A."/>
            <person name="Shukla S.K."/>
            <person name="Tauch A."/>
        </authorList>
    </citation>
    <scope>NUCLEOTIDE SEQUENCE [LARGE SCALE GENOMIC DNA]</scope>
    <source>
        <strain evidence="2">ATCC 700975 / DSM 44827 / CIP 107346 / CN-1</strain>
    </source>
</reference>
<dbReference type="HOGENOM" id="CLU_1132116_0_0_11"/>
<keyword evidence="2" id="KW-1185">Reference proteome</keyword>
<accession>C3PG66</accession>
<dbReference type="KEGG" id="car:cauri_1227"/>
<organism evidence="1 2">
    <name type="scientific">Corynebacterium aurimucosum (strain ATCC 700975 / DSM 44827 / CIP 107346 / CN-1)</name>
    <name type="common">Corynebacterium nigricans</name>
    <dbReference type="NCBI Taxonomy" id="548476"/>
    <lineage>
        <taxon>Bacteria</taxon>
        <taxon>Bacillati</taxon>
        <taxon>Actinomycetota</taxon>
        <taxon>Actinomycetes</taxon>
        <taxon>Mycobacteriales</taxon>
        <taxon>Corynebacteriaceae</taxon>
        <taxon>Corynebacterium</taxon>
    </lineage>
</organism>
<dbReference type="Proteomes" id="UP000002077">
    <property type="component" value="Chromosome"/>
</dbReference>